<evidence type="ECO:0000313" key="3">
    <source>
        <dbReference type="Proteomes" id="UP001331761"/>
    </source>
</evidence>
<keyword evidence="1" id="KW-0732">Signal</keyword>
<feature type="chain" id="PRO_5042818814" description="Secreted protein" evidence="1">
    <location>
        <begin position="17"/>
        <end position="76"/>
    </location>
</feature>
<evidence type="ECO:0000256" key="1">
    <source>
        <dbReference type="SAM" id="SignalP"/>
    </source>
</evidence>
<gene>
    <name evidence="2" type="ORF">GCK32_021906</name>
</gene>
<accession>A0AAN8IMU4</accession>
<dbReference type="Proteomes" id="UP001331761">
    <property type="component" value="Unassembled WGS sequence"/>
</dbReference>
<proteinExistence type="predicted"/>
<evidence type="ECO:0008006" key="4">
    <source>
        <dbReference type="Google" id="ProtNLM"/>
    </source>
</evidence>
<dbReference type="EMBL" id="WIXE01011705">
    <property type="protein sequence ID" value="KAK5976548.1"/>
    <property type="molecule type" value="Genomic_DNA"/>
</dbReference>
<dbReference type="AlphaFoldDB" id="A0AAN8IMU4"/>
<feature type="signal peptide" evidence="1">
    <location>
        <begin position="1"/>
        <end position="16"/>
    </location>
</feature>
<organism evidence="2 3">
    <name type="scientific">Trichostrongylus colubriformis</name>
    <name type="common">Black scour worm</name>
    <dbReference type="NCBI Taxonomy" id="6319"/>
    <lineage>
        <taxon>Eukaryota</taxon>
        <taxon>Metazoa</taxon>
        <taxon>Ecdysozoa</taxon>
        <taxon>Nematoda</taxon>
        <taxon>Chromadorea</taxon>
        <taxon>Rhabditida</taxon>
        <taxon>Rhabditina</taxon>
        <taxon>Rhabditomorpha</taxon>
        <taxon>Strongyloidea</taxon>
        <taxon>Trichostrongylidae</taxon>
        <taxon>Trichostrongylus</taxon>
    </lineage>
</organism>
<name>A0AAN8IMU4_TRICO</name>
<reference evidence="2 3" key="1">
    <citation type="submission" date="2019-10" db="EMBL/GenBank/DDBJ databases">
        <title>Assembly and Annotation for the nematode Trichostrongylus colubriformis.</title>
        <authorList>
            <person name="Martin J."/>
        </authorList>
    </citation>
    <scope>NUCLEOTIDE SEQUENCE [LARGE SCALE GENOMIC DNA]</scope>
    <source>
        <strain evidence="2">G859</strain>
        <tissue evidence="2">Whole worm</tissue>
    </source>
</reference>
<protein>
    <recommendedName>
        <fullName evidence="4">Secreted protein</fullName>
    </recommendedName>
</protein>
<sequence>MLFILKLLLLALTLDCHRITELENDVIIEKCGVRSLRKDASFKIFGGRGVRSGEYPWLVQIIIWKHLEGKIARLFP</sequence>
<comment type="caution">
    <text evidence="2">The sequence shown here is derived from an EMBL/GenBank/DDBJ whole genome shotgun (WGS) entry which is preliminary data.</text>
</comment>
<evidence type="ECO:0000313" key="2">
    <source>
        <dbReference type="EMBL" id="KAK5976548.1"/>
    </source>
</evidence>
<keyword evidence="3" id="KW-1185">Reference proteome</keyword>
<dbReference type="SUPFAM" id="SSF50494">
    <property type="entry name" value="Trypsin-like serine proteases"/>
    <property type="match status" value="1"/>
</dbReference>
<dbReference type="InterPro" id="IPR009003">
    <property type="entry name" value="Peptidase_S1_PA"/>
</dbReference>